<dbReference type="SUPFAM" id="SSF48452">
    <property type="entry name" value="TPR-like"/>
    <property type="match status" value="1"/>
</dbReference>
<dbReference type="PANTHER" id="PTHR12558">
    <property type="entry name" value="CELL DIVISION CYCLE 16,23,27"/>
    <property type="match status" value="1"/>
</dbReference>
<gene>
    <name evidence="3" type="ORF">SAMN05421819_4532</name>
</gene>
<dbReference type="PROSITE" id="PS50005">
    <property type="entry name" value="TPR"/>
    <property type="match status" value="1"/>
</dbReference>
<feature type="transmembrane region" description="Helical" evidence="2">
    <location>
        <begin position="30"/>
        <end position="53"/>
    </location>
</feature>
<name>A0A1H6CGE2_9BACT</name>
<organism evidence="3 4">
    <name type="scientific">Bryocella elongata</name>
    <dbReference type="NCBI Taxonomy" id="863522"/>
    <lineage>
        <taxon>Bacteria</taxon>
        <taxon>Pseudomonadati</taxon>
        <taxon>Acidobacteriota</taxon>
        <taxon>Terriglobia</taxon>
        <taxon>Terriglobales</taxon>
        <taxon>Acidobacteriaceae</taxon>
        <taxon>Bryocella</taxon>
    </lineage>
</organism>
<feature type="repeat" description="TPR" evidence="1">
    <location>
        <begin position="203"/>
        <end position="236"/>
    </location>
</feature>
<dbReference type="Gene3D" id="1.25.40.10">
    <property type="entry name" value="Tetratricopeptide repeat domain"/>
    <property type="match status" value="2"/>
</dbReference>
<dbReference type="InterPro" id="IPR019734">
    <property type="entry name" value="TPR_rpt"/>
</dbReference>
<evidence type="ECO:0000313" key="3">
    <source>
        <dbReference type="EMBL" id="SEG72080.1"/>
    </source>
</evidence>
<dbReference type="OrthoDB" id="109876at2"/>
<dbReference type="RefSeq" id="WP_103935363.1">
    <property type="nucleotide sequence ID" value="NZ_FNVA01000011.1"/>
</dbReference>
<sequence>MNSETSPAARPVGTAEIVPAVKSLLLRDGLTFLVLCVSAGLLFAGTSLLFGSFSTRRAELAKEFVEQGRQALDQHQPETAIEDLRTALEYGPEDRTSHLLLAEALAEGHHTQEAMNYFAGLREVDPADGFINFQLARLYRQTNATERAIDAYRAATLGIWDGDGVGKRLQVQLEFSDYLISLGRLGPARAELLAATGSAPESAAIFIRLGDEFHRADDPEDALGSYQKAVHLEPANFEALSKAGQQAYEMHQYEEARHLLQLALKKNKTEKPEIHELAMMSDNAARLEELSLSRDLPDEERTAHLRLAMAIAKSRLATCITHTSTPAAPAVTPGSQALDALTARWKLAAASGLHEALADEASQDQMTQLIFDTEIQTANVCGTPSGDDALLLLLADSQTLTPREKPE</sequence>
<dbReference type="SMART" id="SM00028">
    <property type="entry name" value="TPR"/>
    <property type="match status" value="3"/>
</dbReference>
<evidence type="ECO:0000256" key="2">
    <source>
        <dbReference type="SAM" id="Phobius"/>
    </source>
</evidence>
<dbReference type="PANTHER" id="PTHR12558:SF13">
    <property type="entry name" value="CELL DIVISION CYCLE PROTEIN 27 HOMOLOG"/>
    <property type="match status" value="1"/>
</dbReference>
<accession>A0A1H6CGE2</accession>
<protein>
    <submittedName>
        <fullName evidence="3">Tfp pilus assembly protein PilF</fullName>
    </submittedName>
</protein>
<keyword evidence="2" id="KW-0472">Membrane</keyword>
<reference evidence="3 4" key="1">
    <citation type="submission" date="2016-10" db="EMBL/GenBank/DDBJ databases">
        <authorList>
            <person name="de Groot N.N."/>
        </authorList>
    </citation>
    <scope>NUCLEOTIDE SEQUENCE [LARGE SCALE GENOMIC DNA]</scope>
    <source>
        <strain evidence="3 4">DSM 22489</strain>
    </source>
</reference>
<dbReference type="EMBL" id="FNVA01000011">
    <property type="protein sequence ID" value="SEG72080.1"/>
    <property type="molecule type" value="Genomic_DNA"/>
</dbReference>
<keyword evidence="2" id="KW-0812">Transmembrane</keyword>
<keyword evidence="2" id="KW-1133">Transmembrane helix</keyword>
<evidence type="ECO:0000256" key="1">
    <source>
        <dbReference type="PROSITE-ProRule" id="PRU00339"/>
    </source>
</evidence>
<dbReference type="Proteomes" id="UP000236728">
    <property type="component" value="Unassembled WGS sequence"/>
</dbReference>
<keyword evidence="1" id="KW-0802">TPR repeat</keyword>
<dbReference type="AlphaFoldDB" id="A0A1H6CGE2"/>
<evidence type="ECO:0000313" key="4">
    <source>
        <dbReference type="Proteomes" id="UP000236728"/>
    </source>
</evidence>
<keyword evidence="4" id="KW-1185">Reference proteome</keyword>
<dbReference type="InterPro" id="IPR011990">
    <property type="entry name" value="TPR-like_helical_dom_sf"/>
</dbReference>
<dbReference type="Pfam" id="PF14559">
    <property type="entry name" value="TPR_19"/>
    <property type="match status" value="2"/>
</dbReference>
<proteinExistence type="predicted"/>